<dbReference type="PANTHER" id="PTHR45270">
    <property type="entry name" value="OS03G0832900 PROTEIN"/>
    <property type="match status" value="1"/>
</dbReference>
<dbReference type="PROSITE" id="PS50878">
    <property type="entry name" value="RT_POL"/>
    <property type="match status" value="1"/>
</dbReference>
<feature type="domain" description="Reverse transcriptase" evidence="2">
    <location>
        <begin position="701"/>
        <end position="936"/>
    </location>
</feature>
<dbReference type="InterPro" id="IPR005135">
    <property type="entry name" value="Endo/exonuclease/phosphatase"/>
</dbReference>
<accession>A0A438D1L2</accession>
<evidence type="ECO:0000259" key="1">
    <source>
        <dbReference type="PROSITE" id="PS50076"/>
    </source>
</evidence>
<protein>
    <submittedName>
        <fullName evidence="3">Transposon TX1 uncharacterized 149 kDa protein</fullName>
    </submittedName>
</protein>
<name>A0A438D1L2_VITVI</name>
<dbReference type="PROSITE" id="PS00636">
    <property type="entry name" value="DNAJ_1"/>
    <property type="match status" value="1"/>
</dbReference>
<dbReference type="CDD" id="cd01650">
    <property type="entry name" value="RT_nLTR_like"/>
    <property type="match status" value="1"/>
</dbReference>
<dbReference type="Pfam" id="PF13966">
    <property type="entry name" value="zf-RVT"/>
    <property type="match status" value="1"/>
</dbReference>
<dbReference type="SUPFAM" id="SSF46565">
    <property type="entry name" value="Chaperone J-domain"/>
    <property type="match status" value="1"/>
</dbReference>
<evidence type="ECO:0000313" key="4">
    <source>
        <dbReference type="Proteomes" id="UP000288805"/>
    </source>
</evidence>
<dbReference type="InterPro" id="IPR036691">
    <property type="entry name" value="Endo/exonu/phosph_ase_sf"/>
</dbReference>
<dbReference type="Pfam" id="PF14901">
    <property type="entry name" value="Jiv90"/>
    <property type="match status" value="1"/>
</dbReference>
<dbReference type="SUPFAM" id="SSF56672">
    <property type="entry name" value="DNA/RNA polymerases"/>
    <property type="match status" value="1"/>
</dbReference>
<dbReference type="Pfam" id="PF03372">
    <property type="entry name" value="Exo_endo_phos"/>
    <property type="match status" value="1"/>
</dbReference>
<gene>
    <name evidence="3" type="primary">YTX2_504</name>
    <name evidence="3" type="ORF">CK203_115371</name>
</gene>
<dbReference type="OrthoDB" id="1507364at2759"/>
<dbReference type="InterPro" id="IPR000477">
    <property type="entry name" value="RT_dom"/>
</dbReference>
<dbReference type="Pfam" id="PF00078">
    <property type="entry name" value="RVT_1"/>
    <property type="match status" value="1"/>
</dbReference>
<dbReference type="PRINTS" id="PR00625">
    <property type="entry name" value="JDOMAIN"/>
</dbReference>
<dbReference type="PROSITE" id="PS50076">
    <property type="entry name" value="DNAJ_2"/>
    <property type="match status" value="1"/>
</dbReference>
<evidence type="ECO:0000313" key="3">
    <source>
        <dbReference type="EMBL" id="RVW29346.1"/>
    </source>
</evidence>
<dbReference type="InterPro" id="IPR032843">
    <property type="entry name" value="Jiv"/>
</dbReference>
<reference evidence="3 4" key="1">
    <citation type="journal article" date="2018" name="PLoS Genet.">
        <title>Population sequencing reveals clonal diversity and ancestral inbreeding in the grapevine cultivar Chardonnay.</title>
        <authorList>
            <person name="Roach M.J."/>
            <person name="Johnson D.L."/>
            <person name="Bohlmann J."/>
            <person name="van Vuuren H.J."/>
            <person name="Jones S.J."/>
            <person name="Pretorius I.S."/>
            <person name="Schmidt S.A."/>
            <person name="Borneman A.R."/>
        </authorList>
    </citation>
    <scope>NUCLEOTIDE SEQUENCE [LARGE SCALE GENOMIC DNA]</scope>
    <source>
        <strain evidence="4">cv. Chardonnay</strain>
        <tissue evidence="3">Leaf</tissue>
    </source>
</reference>
<evidence type="ECO:0000259" key="2">
    <source>
        <dbReference type="PROSITE" id="PS50878"/>
    </source>
</evidence>
<dbReference type="SMART" id="SM00271">
    <property type="entry name" value="DnaJ"/>
    <property type="match status" value="1"/>
</dbReference>
<dbReference type="SUPFAM" id="SSF56219">
    <property type="entry name" value="DNase I-like"/>
    <property type="match status" value="1"/>
</dbReference>
<dbReference type="InterPro" id="IPR026960">
    <property type="entry name" value="RVT-Znf"/>
</dbReference>
<dbReference type="PANTHER" id="PTHR45270:SF1">
    <property type="entry name" value="CHAPERONE DNAJ-DOMAIN SUPERFAMILY PROTEIN"/>
    <property type="match status" value="1"/>
</dbReference>
<dbReference type="EMBL" id="QGNW01001847">
    <property type="protein sequence ID" value="RVW29346.1"/>
    <property type="molecule type" value="Genomic_DNA"/>
</dbReference>
<sequence length="1644" mass="188363">MIRKRGWWIFGTPWLRGSGVGVGGFSRAFNEGGGGGRKLLGAAAWEESAWRCGRHGVLDRNKEWKVLGQLPSTYLGLPLGAPNKAGYVWDGVEERMRWKLALWKRQYLCKGGRITLIKSTLASMPLYQLSLFRMSKVVARRLEKLQRDFLWGGGIHLNKALLGKWVWRFARAKDEMWKRVLVAKYGQEDFGWRTKKANGAFGVGLWKEIMKEADWCWNNMTLKVGKGTKISAIVGELWDQNAGQGGWNLRFIRSFNDWELALVDELLQILRSQRITLEEDLALWKGGKNGKFDVKDAVPFPYRFPGVDSLQLRAGGKVEDGAVWVFTGVCGPFTKNERECLWDEIGAIRGLWEEPWCVGGDFNIILSQRERNRQGRITAAMRRFAQVIDELGLVDLPLQGGGYTWSGGPNNQSWARLDRFLVTSSWLDQFSSVIQKRLSRPVSDHFPMLLEGGAIRRGPSPFRFENMWLKVEGFKELIHSWWQGIEVRGSASYRLGTKMKEIKQKLKVWNREVFGRLEDNKAVALQLVDHWDLVESERRLSEEETISKKESKESYAKWASLEETHWRQHSRELWLREGDKNIGYFHRMAAAHCRINHMDRIKINGVWLTEEKDVREGVVNAFQYLLTENSDWKADIERLQLEQISQQEADNLEHPFSEDEIHSALMEMNGDKAPGLDGFTMAFWQSCWALVKEEVLDLFKEFYEQSAFIKSINNTFLVLLPKEGGAEDLGDFRPISLLGGLYKLLAKVLANGLKKVIGKVVSIDQNAFVMGRQILDASLIANEVIDACCISTTKFSVLVNGVSAGFFQSSKGLRQGDPLSPYLFVMGMEVLSTLIRRAVEGGFLSGCRIRGGGRQPVHISHLLFADDTIVFCEARKEHLTHLSWILFWFEVASGLRINLDKSEIIPVGEVEEMEEMAAELGCKVGFMPSVYLGLPLGAPNKTTTMWDGVEEKVRRRLALWKRQYISKGGRLILIKSTMASIPLYQMSLFRMPKSVARRKLGPLNKALVGKWIWRFACEKENLWKQVLLAKYGQEGFGWKTKKVNGTFGVGVWKEILKEKDWCWENMAFTIGNGTKIRFWTDLWCGCTVLSQRFPHLYDMVAHRNGTVEEMWDQNVGQGGWDLRFVRDFNDWELDMVGNLLHVLRGYKPTSEEDAVYWKGGRNGQFKVKEAYNLVVNTVANNFPKSNIRVDKVPTKILFFAWEATWGKVLTLDRLQKRGWQLPNHCFLCGCEEESVNHILVHCYLFSRNHARVVVLVATLYAIYCVKVRVGWFGVLLSINLSFISNDIFNYLLPLCDNVSESQHFEEQKESESESITEDDISGKCDFSVPTEEAEKLQSCKSSSKAAATMTVISKLEESSTSQIVKEDASSVDEMNRILCSVDHYDALGFQRHKKIDAASLKKEYRKKAMLVHPDKNMGSLQASDSFKKLQCAYEVLSDSTKKRDYDEQLRKEESKSVCQKSHGSSHQGNPDYCSEESRRIQCTKCGNSHIWVCTNRTKAKARWCQDCCQYHPARDGDGWVEYRGSLVFDRPQKVEIPRAFVCAESKIFDVSEWAICQGMACRPNTHRPSFHVNMVGLEKTQRSKSSRFPWDLGAEMMDEDDEFELWFQQALASGLFCEPSKRRKSWSPFKMHQKKGKQQWRRWS</sequence>
<dbReference type="InterPro" id="IPR043502">
    <property type="entry name" value="DNA/RNA_pol_sf"/>
</dbReference>
<dbReference type="Pfam" id="PF00226">
    <property type="entry name" value="DnaJ"/>
    <property type="match status" value="1"/>
</dbReference>
<dbReference type="Gene3D" id="1.10.287.110">
    <property type="entry name" value="DnaJ domain"/>
    <property type="match status" value="1"/>
</dbReference>
<proteinExistence type="predicted"/>
<feature type="domain" description="J" evidence="1">
    <location>
        <begin position="1382"/>
        <end position="1449"/>
    </location>
</feature>
<dbReference type="CDD" id="cd06257">
    <property type="entry name" value="DnaJ"/>
    <property type="match status" value="1"/>
</dbReference>
<dbReference type="GO" id="GO:0003824">
    <property type="term" value="F:catalytic activity"/>
    <property type="evidence" value="ECO:0007669"/>
    <property type="project" value="InterPro"/>
</dbReference>
<organism evidence="3 4">
    <name type="scientific">Vitis vinifera</name>
    <name type="common">Grape</name>
    <dbReference type="NCBI Taxonomy" id="29760"/>
    <lineage>
        <taxon>Eukaryota</taxon>
        <taxon>Viridiplantae</taxon>
        <taxon>Streptophyta</taxon>
        <taxon>Embryophyta</taxon>
        <taxon>Tracheophyta</taxon>
        <taxon>Spermatophyta</taxon>
        <taxon>Magnoliopsida</taxon>
        <taxon>eudicotyledons</taxon>
        <taxon>Gunneridae</taxon>
        <taxon>Pentapetalae</taxon>
        <taxon>rosids</taxon>
        <taxon>Vitales</taxon>
        <taxon>Vitaceae</taxon>
        <taxon>Viteae</taxon>
        <taxon>Vitis</taxon>
    </lineage>
</organism>
<dbReference type="Proteomes" id="UP000288805">
    <property type="component" value="Unassembled WGS sequence"/>
</dbReference>
<dbReference type="InterPro" id="IPR036869">
    <property type="entry name" value="J_dom_sf"/>
</dbReference>
<comment type="caution">
    <text evidence="3">The sequence shown here is derived from an EMBL/GenBank/DDBJ whole genome shotgun (WGS) entry which is preliminary data.</text>
</comment>
<dbReference type="Gene3D" id="3.60.10.10">
    <property type="entry name" value="Endonuclease/exonuclease/phosphatase"/>
    <property type="match status" value="1"/>
</dbReference>
<dbReference type="InterPro" id="IPR018253">
    <property type="entry name" value="DnaJ_domain_CS"/>
</dbReference>
<dbReference type="InterPro" id="IPR001623">
    <property type="entry name" value="DnaJ_domain"/>
</dbReference>